<organism evidence="2 3">
    <name type="scientific">Aquibacillus salsiterrae</name>
    <dbReference type="NCBI Taxonomy" id="2950439"/>
    <lineage>
        <taxon>Bacteria</taxon>
        <taxon>Bacillati</taxon>
        <taxon>Bacillota</taxon>
        <taxon>Bacilli</taxon>
        <taxon>Bacillales</taxon>
        <taxon>Bacillaceae</taxon>
        <taxon>Aquibacillus</taxon>
    </lineage>
</organism>
<evidence type="ECO:0000313" key="3">
    <source>
        <dbReference type="Proteomes" id="UP001145069"/>
    </source>
</evidence>
<keyword evidence="3" id="KW-1185">Reference proteome</keyword>
<keyword evidence="1" id="KW-0694">RNA-binding</keyword>
<dbReference type="SUPFAM" id="SSF55174">
    <property type="entry name" value="Alpha-L RNA-binding motif"/>
    <property type="match status" value="1"/>
</dbReference>
<dbReference type="GO" id="GO:0003723">
    <property type="term" value="F:RNA binding"/>
    <property type="evidence" value="ECO:0007669"/>
    <property type="project" value="UniProtKB-KW"/>
</dbReference>
<evidence type="ECO:0000313" key="2">
    <source>
        <dbReference type="EMBL" id="MDC3417733.1"/>
    </source>
</evidence>
<dbReference type="Proteomes" id="UP001145069">
    <property type="component" value="Unassembled WGS sequence"/>
</dbReference>
<dbReference type="EMBL" id="JAMQKC010000013">
    <property type="protein sequence ID" value="MDC3417733.1"/>
    <property type="molecule type" value="Genomic_DNA"/>
</dbReference>
<gene>
    <name evidence="2" type="primary">yaaA</name>
    <name evidence="2" type="ORF">NC799_12570</name>
</gene>
<proteinExistence type="predicted"/>
<dbReference type="PROSITE" id="PS50889">
    <property type="entry name" value="S4"/>
    <property type="match status" value="1"/>
</dbReference>
<dbReference type="NCBIfam" id="TIGR02988">
    <property type="entry name" value="YaaA_near_RecF"/>
    <property type="match status" value="1"/>
</dbReference>
<accession>A0A9X3WEW1</accession>
<protein>
    <submittedName>
        <fullName evidence="2">S4 domain-containing protein YaaA</fullName>
    </submittedName>
</protein>
<dbReference type="RefSeq" id="WP_272446831.1">
    <property type="nucleotide sequence ID" value="NZ_JAMQKC010000013.1"/>
</dbReference>
<dbReference type="CDD" id="cd00165">
    <property type="entry name" value="S4"/>
    <property type="match status" value="1"/>
</dbReference>
<comment type="caution">
    <text evidence="2">The sequence shown here is derived from an EMBL/GenBank/DDBJ whole genome shotgun (WGS) entry which is preliminary data.</text>
</comment>
<dbReference type="Gene3D" id="3.10.290.10">
    <property type="entry name" value="RNA-binding S4 domain"/>
    <property type="match status" value="1"/>
</dbReference>
<name>A0A9X3WEW1_9BACI</name>
<sequence>MDEEIKIKTEYIPLGQFLKLANILETGGMVKLFLAENIVYVNGEPENRRGKKLYPGDKVEVVGVGTFTVNR</sequence>
<reference evidence="2" key="1">
    <citation type="submission" date="2022-06" db="EMBL/GenBank/DDBJ databases">
        <title>Aquibacillus sp. a new bacterium isolated from soil saline samples.</title>
        <authorList>
            <person name="Galisteo C."/>
            <person name="De La Haba R."/>
            <person name="Sanchez-Porro C."/>
            <person name="Ventosa A."/>
        </authorList>
    </citation>
    <scope>NUCLEOTIDE SEQUENCE</scope>
    <source>
        <strain evidence="2">3ASR75-54</strain>
    </source>
</reference>
<dbReference type="InterPro" id="IPR014330">
    <property type="entry name" value="RNA-bd_S4-rel_YaaA"/>
</dbReference>
<dbReference type="AlphaFoldDB" id="A0A9X3WEW1"/>
<dbReference type="Pfam" id="PF13275">
    <property type="entry name" value="S4_2"/>
    <property type="match status" value="1"/>
</dbReference>
<dbReference type="InterPro" id="IPR036986">
    <property type="entry name" value="S4_RNA-bd_sf"/>
</dbReference>
<evidence type="ECO:0000256" key="1">
    <source>
        <dbReference type="PROSITE-ProRule" id="PRU00182"/>
    </source>
</evidence>